<dbReference type="AlphaFoldDB" id="A0A915J6N6"/>
<sequence length="97" mass="11038">MVALVQNQIKVVKVITAVVQLQNNQAKSCTKSAQYLLPDIAMKDSLFDEINDLNSLLEVSSDEFNNLPIDKKWSTLFQSKKFVDLRTLVSHVWKLNS</sequence>
<evidence type="ECO:0000313" key="2">
    <source>
        <dbReference type="WBParaSite" id="nRc.2.0.1.t21403-RA"/>
    </source>
</evidence>
<proteinExistence type="predicted"/>
<evidence type="ECO:0000313" key="1">
    <source>
        <dbReference type="Proteomes" id="UP000887565"/>
    </source>
</evidence>
<name>A0A915J6N6_ROMCU</name>
<dbReference type="Proteomes" id="UP000887565">
    <property type="component" value="Unplaced"/>
</dbReference>
<organism evidence="1 2">
    <name type="scientific">Romanomermis culicivorax</name>
    <name type="common">Nematode worm</name>
    <dbReference type="NCBI Taxonomy" id="13658"/>
    <lineage>
        <taxon>Eukaryota</taxon>
        <taxon>Metazoa</taxon>
        <taxon>Ecdysozoa</taxon>
        <taxon>Nematoda</taxon>
        <taxon>Enoplea</taxon>
        <taxon>Dorylaimia</taxon>
        <taxon>Mermithida</taxon>
        <taxon>Mermithoidea</taxon>
        <taxon>Mermithidae</taxon>
        <taxon>Romanomermis</taxon>
    </lineage>
</organism>
<accession>A0A915J6N6</accession>
<reference evidence="2" key="1">
    <citation type="submission" date="2022-11" db="UniProtKB">
        <authorList>
            <consortium name="WormBaseParasite"/>
        </authorList>
    </citation>
    <scope>IDENTIFICATION</scope>
</reference>
<dbReference type="WBParaSite" id="nRc.2.0.1.t21403-RA">
    <property type="protein sequence ID" value="nRc.2.0.1.t21403-RA"/>
    <property type="gene ID" value="nRc.2.0.1.g21403"/>
</dbReference>
<keyword evidence="1" id="KW-1185">Reference proteome</keyword>
<protein>
    <submittedName>
        <fullName evidence="2">Uncharacterized protein</fullName>
    </submittedName>
</protein>